<accession>A0A4Z2G413</accession>
<proteinExistence type="predicted"/>
<keyword evidence="2" id="KW-1185">Reference proteome</keyword>
<comment type="caution">
    <text evidence="1">The sequence shown here is derived from an EMBL/GenBank/DDBJ whole genome shotgun (WGS) entry which is preliminary data.</text>
</comment>
<dbReference type="Proteomes" id="UP000314294">
    <property type="component" value="Unassembled WGS sequence"/>
</dbReference>
<sequence>MANSANATGGPTSLPADLEMLRAMLLSDLKSTIQEALAPLADSINKLHETTEDHGRRVTGIEEDLSGYRYTNRLTAGVRLKTKDPDREESFVAVRCPVPPFPIRFIKRPFIFALCL</sequence>
<dbReference type="AlphaFoldDB" id="A0A4Z2G413"/>
<evidence type="ECO:0000313" key="1">
    <source>
        <dbReference type="EMBL" id="TNN47613.1"/>
    </source>
</evidence>
<evidence type="ECO:0000313" key="2">
    <source>
        <dbReference type="Proteomes" id="UP000314294"/>
    </source>
</evidence>
<protein>
    <submittedName>
        <fullName evidence="1">Uncharacterized protein</fullName>
    </submittedName>
</protein>
<organism evidence="1 2">
    <name type="scientific">Liparis tanakae</name>
    <name type="common">Tanaka's snailfish</name>
    <dbReference type="NCBI Taxonomy" id="230148"/>
    <lineage>
        <taxon>Eukaryota</taxon>
        <taxon>Metazoa</taxon>
        <taxon>Chordata</taxon>
        <taxon>Craniata</taxon>
        <taxon>Vertebrata</taxon>
        <taxon>Euteleostomi</taxon>
        <taxon>Actinopterygii</taxon>
        <taxon>Neopterygii</taxon>
        <taxon>Teleostei</taxon>
        <taxon>Neoteleostei</taxon>
        <taxon>Acanthomorphata</taxon>
        <taxon>Eupercaria</taxon>
        <taxon>Perciformes</taxon>
        <taxon>Cottioidei</taxon>
        <taxon>Cottales</taxon>
        <taxon>Liparidae</taxon>
        <taxon>Liparis</taxon>
    </lineage>
</organism>
<dbReference type="EMBL" id="SRLO01000732">
    <property type="protein sequence ID" value="TNN47613.1"/>
    <property type="molecule type" value="Genomic_DNA"/>
</dbReference>
<reference evidence="1 2" key="1">
    <citation type="submission" date="2019-03" db="EMBL/GenBank/DDBJ databases">
        <title>First draft genome of Liparis tanakae, snailfish: a comprehensive survey of snailfish specific genes.</title>
        <authorList>
            <person name="Kim W."/>
            <person name="Song I."/>
            <person name="Jeong J.-H."/>
            <person name="Kim D."/>
            <person name="Kim S."/>
            <person name="Ryu S."/>
            <person name="Song J.Y."/>
            <person name="Lee S.K."/>
        </authorList>
    </citation>
    <scope>NUCLEOTIDE SEQUENCE [LARGE SCALE GENOMIC DNA]</scope>
    <source>
        <tissue evidence="1">Muscle</tissue>
    </source>
</reference>
<name>A0A4Z2G413_9TELE</name>
<gene>
    <name evidence="1" type="ORF">EYF80_042174</name>
</gene>